<feature type="non-terminal residue" evidence="3">
    <location>
        <position position="272"/>
    </location>
</feature>
<name>A0AA35WV87_GEOBA</name>
<proteinExistence type="predicted"/>
<evidence type="ECO:0000313" key="4">
    <source>
        <dbReference type="Proteomes" id="UP001174909"/>
    </source>
</evidence>
<accession>A0AA35WV87</accession>
<evidence type="ECO:0000256" key="1">
    <source>
        <dbReference type="SAM" id="MobiDB-lite"/>
    </source>
</evidence>
<gene>
    <name evidence="3" type="ORF">GBAR_LOCUS15831</name>
</gene>
<organism evidence="3 4">
    <name type="scientific">Geodia barretti</name>
    <name type="common">Barrett's horny sponge</name>
    <dbReference type="NCBI Taxonomy" id="519541"/>
    <lineage>
        <taxon>Eukaryota</taxon>
        <taxon>Metazoa</taxon>
        <taxon>Porifera</taxon>
        <taxon>Demospongiae</taxon>
        <taxon>Heteroscleromorpha</taxon>
        <taxon>Tetractinellida</taxon>
        <taxon>Astrophorina</taxon>
        <taxon>Geodiidae</taxon>
        <taxon>Geodia</taxon>
    </lineage>
</organism>
<keyword evidence="2" id="KW-0812">Transmembrane</keyword>
<dbReference type="EMBL" id="CASHTH010002299">
    <property type="protein sequence ID" value="CAI8027807.1"/>
    <property type="molecule type" value="Genomic_DNA"/>
</dbReference>
<feature type="region of interest" description="Disordered" evidence="1">
    <location>
        <begin position="1"/>
        <end position="37"/>
    </location>
</feature>
<dbReference type="Proteomes" id="UP001174909">
    <property type="component" value="Unassembled WGS sequence"/>
</dbReference>
<protein>
    <submittedName>
        <fullName evidence="3">Uncharacterized protein</fullName>
    </submittedName>
</protein>
<keyword evidence="2" id="KW-1133">Transmembrane helix</keyword>
<dbReference type="AlphaFoldDB" id="A0AA35WV87"/>
<keyword evidence="2" id="KW-0472">Membrane</keyword>
<reference evidence="3" key="1">
    <citation type="submission" date="2023-03" db="EMBL/GenBank/DDBJ databases">
        <authorList>
            <person name="Steffen K."/>
            <person name="Cardenas P."/>
        </authorList>
    </citation>
    <scope>NUCLEOTIDE SEQUENCE</scope>
</reference>
<sequence>MKGKYRSDSNLLQTRTLPPDSALSLVGSQGSAGREGFVSVGEREREVELLTFSSPRLFQRRGGVVGDINVGSIQRLTEDGEQGVKVVVEEEKGGRQVTETVPADKKPLREVLDYIFIKHDLEVDWDPPTHSFTVVTRNGTRTSPDLDLPSNHFSGCSLEIRPLQRDEEREEREEREEGSSARDERPIFKTLEDCLSYFTTHGLVELPSQRDEEEEEYHLPRVHPLDNIVSHVDLLLVQLWSAWILPWCAFVSPVVCFWFLWSYFCSLVVCVW</sequence>
<feature type="region of interest" description="Disordered" evidence="1">
    <location>
        <begin position="164"/>
        <end position="183"/>
    </location>
</feature>
<comment type="caution">
    <text evidence="3">The sequence shown here is derived from an EMBL/GenBank/DDBJ whole genome shotgun (WGS) entry which is preliminary data.</text>
</comment>
<evidence type="ECO:0000256" key="2">
    <source>
        <dbReference type="SAM" id="Phobius"/>
    </source>
</evidence>
<keyword evidence="4" id="KW-1185">Reference proteome</keyword>
<evidence type="ECO:0000313" key="3">
    <source>
        <dbReference type="EMBL" id="CAI8027807.1"/>
    </source>
</evidence>
<feature type="transmembrane region" description="Helical" evidence="2">
    <location>
        <begin position="244"/>
        <end position="264"/>
    </location>
</feature>